<comment type="caution">
    <text evidence="3">The sequence shown here is derived from an EMBL/GenBank/DDBJ whole genome shotgun (WGS) entry which is preliminary data.</text>
</comment>
<feature type="transmembrane region" description="Helical" evidence="1">
    <location>
        <begin position="120"/>
        <end position="143"/>
    </location>
</feature>
<feature type="transmembrane region" description="Helical" evidence="1">
    <location>
        <begin position="180"/>
        <end position="205"/>
    </location>
</feature>
<feature type="transmembrane region" description="Helical" evidence="1">
    <location>
        <begin position="259"/>
        <end position="285"/>
    </location>
</feature>
<dbReference type="PANTHER" id="PTHR43185:SF1">
    <property type="entry name" value="FE(2+) TRANSPORTER FEOB"/>
    <property type="match status" value="1"/>
</dbReference>
<organism evidence="3">
    <name type="scientific">marine sediment metagenome</name>
    <dbReference type="NCBI Taxonomy" id="412755"/>
    <lineage>
        <taxon>unclassified sequences</taxon>
        <taxon>metagenomes</taxon>
        <taxon>ecological metagenomes</taxon>
    </lineage>
</organism>
<dbReference type="AlphaFoldDB" id="X0TNU0"/>
<feature type="non-terminal residue" evidence="3">
    <location>
        <position position="1"/>
    </location>
</feature>
<feature type="transmembrane region" description="Helical" evidence="1">
    <location>
        <begin position="225"/>
        <end position="247"/>
    </location>
</feature>
<name>X0TNU0_9ZZZZ</name>
<keyword evidence="1" id="KW-1133">Transmembrane helix</keyword>
<dbReference type="GO" id="GO:0015093">
    <property type="term" value="F:ferrous iron transmembrane transporter activity"/>
    <property type="evidence" value="ECO:0007669"/>
    <property type="project" value="TreeGrafter"/>
</dbReference>
<sequence length="304" mass="32686">DTPPSARHPSFPDCVRAELDGLSGSVAATEGGSDCQTSRVELLQTLLDPGGYHERRLIKRCGPGLAEELARRRDRIAQAGESIVEVEGRVRYAWIERIVEQVVARVGPTRRPRSEVVDRLLTHPVFGLALFLAMMAVCFQAIYSWAGPLADAIDGAFSGLAGWFVEVIPVGALQSLVVNGVVAGVGAVLVFVPQILILFLFIAILEDCGYLARAAFLVDRWMSLVGLNGKSFIPLLSSFACAVPGIMGARTIEDRRSRFVTILIAPLMSCSARLPVYTLFIAAFIPAKPLLGGLIGLQAVTMLA</sequence>
<evidence type="ECO:0000256" key="1">
    <source>
        <dbReference type="SAM" id="Phobius"/>
    </source>
</evidence>
<feature type="transmembrane region" description="Helical" evidence="1">
    <location>
        <begin position="155"/>
        <end position="173"/>
    </location>
</feature>
<reference evidence="3" key="1">
    <citation type="journal article" date="2014" name="Front. Microbiol.">
        <title>High frequency of phylogenetically diverse reductive dehalogenase-homologous genes in deep subseafloor sedimentary metagenomes.</title>
        <authorList>
            <person name="Kawai M."/>
            <person name="Futagami T."/>
            <person name="Toyoda A."/>
            <person name="Takaki Y."/>
            <person name="Nishi S."/>
            <person name="Hori S."/>
            <person name="Arai W."/>
            <person name="Tsubouchi T."/>
            <person name="Morono Y."/>
            <person name="Uchiyama I."/>
            <person name="Ito T."/>
            <person name="Fujiyama A."/>
            <person name="Inagaki F."/>
            <person name="Takami H."/>
        </authorList>
    </citation>
    <scope>NUCLEOTIDE SEQUENCE</scope>
    <source>
        <strain evidence="3">Expedition CK06-06</strain>
    </source>
</reference>
<evidence type="ECO:0000313" key="3">
    <source>
        <dbReference type="EMBL" id="GAF94889.1"/>
    </source>
</evidence>
<dbReference type="PANTHER" id="PTHR43185">
    <property type="entry name" value="FERROUS IRON TRANSPORT PROTEIN B"/>
    <property type="match status" value="1"/>
</dbReference>
<dbReference type="Pfam" id="PF07670">
    <property type="entry name" value="Gate"/>
    <property type="match status" value="1"/>
</dbReference>
<feature type="non-terminal residue" evidence="3">
    <location>
        <position position="304"/>
    </location>
</feature>
<dbReference type="EMBL" id="BARS01010556">
    <property type="protein sequence ID" value="GAF94889.1"/>
    <property type="molecule type" value="Genomic_DNA"/>
</dbReference>
<dbReference type="InterPro" id="IPR050860">
    <property type="entry name" value="FeoB_GTPase"/>
</dbReference>
<dbReference type="GO" id="GO:0005886">
    <property type="term" value="C:plasma membrane"/>
    <property type="evidence" value="ECO:0007669"/>
    <property type="project" value="TreeGrafter"/>
</dbReference>
<gene>
    <name evidence="3" type="ORF">S01H1_19526</name>
</gene>
<dbReference type="InterPro" id="IPR011642">
    <property type="entry name" value="Gate_dom"/>
</dbReference>
<accession>X0TNU0</accession>
<evidence type="ECO:0000259" key="2">
    <source>
        <dbReference type="Pfam" id="PF07670"/>
    </source>
</evidence>
<keyword evidence="1" id="KW-0812">Transmembrane</keyword>
<proteinExistence type="predicted"/>
<keyword evidence="1" id="KW-0472">Membrane</keyword>
<protein>
    <recommendedName>
        <fullName evidence="2">Nucleoside transporter/FeoB GTPase Gate domain-containing protein</fullName>
    </recommendedName>
</protein>
<feature type="domain" description="Nucleoside transporter/FeoB GTPase Gate" evidence="2">
    <location>
        <begin position="188"/>
        <end position="283"/>
    </location>
</feature>